<dbReference type="RefSeq" id="WP_035245409.1">
    <property type="nucleotide sequence ID" value="NZ_ARXU01000002.1"/>
</dbReference>
<feature type="domain" description="N-acetyltransferase" evidence="2">
    <location>
        <begin position="10"/>
        <end position="175"/>
    </location>
</feature>
<gene>
    <name evidence="3" type="ORF">T9A_00883</name>
</gene>
<keyword evidence="1" id="KW-0046">Antibiotic resistance</keyword>
<organism evidence="3 4">
    <name type="scientific">Alcanivorax jadensis T9</name>
    <dbReference type="NCBI Taxonomy" id="1177181"/>
    <lineage>
        <taxon>Bacteria</taxon>
        <taxon>Pseudomonadati</taxon>
        <taxon>Pseudomonadota</taxon>
        <taxon>Gammaproteobacteria</taxon>
        <taxon>Oceanospirillales</taxon>
        <taxon>Alcanivoracaceae</taxon>
        <taxon>Alcanivorax</taxon>
    </lineage>
</organism>
<dbReference type="PANTHER" id="PTHR31438">
    <property type="entry name" value="LYSINE N-ACYLTRANSFERASE C17G9.06C-RELATED"/>
    <property type="match status" value="1"/>
</dbReference>
<protein>
    <submittedName>
        <fullName evidence="3">Aminoglycoside N6'-acetyltransferase</fullName>
    </submittedName>
</protein>
<proteinExistence type="predicted"/>
<sequence length="175" mass="19840">MKVSVATDRLTFTPLTDASLPVLHDWLGREHVSRWWGPQRSLEEVIRDYHPAQRCFGGAMFFFIRLDDEPLGFIQRYAPIEHHHEGWWLEIDDPGVRGVDVFLASESHLDHGLGCSAVSAFVDRLFDDPQVTEVIADPAPDNLRAIHCFRNAGFVARQVVKTPDGPALLMTRTRP</sequence>
<dbReference type="Gene3D" id="3.40.630.30">
    <property type="match status" value="1"/>
</dbReference>
<dbReference type="SUPFAM" id="SSF55729">
    <property type="entry name" value="Acyl-CoA N-acyltransferases (Nat)"/>
    <property type="match status" value="1"/>
</dbReference>
<dbReference type="PANTHER" id="PTHR31438:SF1">
    <property type="entry name" value="LYSINE N-ACYLTRANSFERASE C17G9.06C-RELATED"/>
    <property type="match status" value="1"/>
</dbReference>
<name>A0ABR4WGV5_9GAMM</name>
<dbReference type="Pfam" id="PF13523">
    <property type="entry name" value="Acetyltransf_8"/>
    <property type="match status" value="1"/>
</dbReference>
<evidence type="ECO:0000256" key="1">
    <source>
        <dbReference type="ARBA" id="ARBA00023251"/>
    </source>
</evidence>
<evidence type="ECO:0000313" key="3">
    <source>
        <dbReference type="EMBL" id="KGD62592.1"/>
    </source>
</evidence>
<dbReference type="EMBL" id="ARXU01000002">
    <property type="protein sequence ID" value="KGD62592.1"/>
    <property type="molecule type" value="Genomic_DNA"/>
</dbReference>
<dbReference type="Proteomes" id="UP000029443">
    <property type="component" value="Unassembled WGS sequence"/>
</dbReference>
<keyword evidence="4" id="KW-1185">Reference proteome</keyword>
<accession>A0ABR4WGV5</accession>
<comment type="caution">
    <text evidence="3">The sequence shown here is derived from an EMBL/GenBank/DDBJ whole genome shotgun (WGS) entry which is preliminary data.</text>
</comment>
<dbReference type="InterPro" id="IPR000182">
    <property type="entry name" value="GNAT_dom"/>
</dbReference>
<reference evidence="3 4" key="1">
    <citation type="submission" date="2012-09" db="EMBL/GenBank/DDBJ databases">
        <title>Genome Sequence of alkane-degrading Bacterium Alcanivorax jadensis T9.</title>
        <authorList>
            <person name="Lai Q."/>
            <person name="Shao Z."/>
        </authorList>
    </citation>
    <scope>NUCLEOTIDE SEQUENCE [LARGE SCALE GENOMIC DNA]</scope>
    <source>
        <strain evidence="3 4">T9</strain>
    </source>
</reference>
<evidence type="ECO:0000313" key="4">
    <source>
        <dbReference type="Proteomes" id="UP000029443"/>
    </source>
</evidence>
<dbReference type="PROSITE" id="PS51186">
    <property type="entry name" value="GNAT"/>
    <property type="match status" value="1"/>
</dbReference>
<dbReference type="InterPro" id="IPR016181">
    <property type="entry name" value="Acyl_CoA_acyltransferase"/>
</dbReference>
<evidence type="ECO:0000259" key="2">
    <source>
        <dbReference type="PROSITE" id="PS51186"/>
    </source>
</evidence>